<dbReference type="Proteomes" id="UP000594263">
    <property type="component" value="Unplaced"/>
</dbReference>
<feature type="region of interest" description="Disordered" evidence="8">
    <location>
        <begin position="427"/>
        <end position="468"/>
    </location>
</feature>
<evidence type="ECO:0000256" key="1">
    <source>
        <dbReference type="ARBA" id="ARBA00004123"/>
    </source>
</evidence>
<accession>A0A7N0T3Q4</accession>
<evidence type="ECO:0000313" key="11">
    <source>
        <dbReference type="Proteomes" id="UP000594263"/>
    </source>
</evidence>
<dbReference type="InterPro" id="IPR003657">
    <property type="entry name" value="WRKY_dom"/>
</dbReference>
<dbReference type="PANTHER" id="PTHR32096">
    <property type="entry name" value="WRKY TRANSCRIPTION FACTOR 30-RELATED-RELATED"/>
    <property type="match status" value="1"/>
</dbReference>
<keyword evidence="5" id="KW-0539">Nucleus</keyword>
<feature type="compositionally biased region" description="Polar residues" evidence="8">
    <location>
        <begin position="433"/>
        <end position="468"/>
    </location>
</feature>
<proteinExistence type="inferred from homology"/>
<dbReference type="GO" id="GO:0003700">
    <property type="term" value="F:DNA-binding transcription factor activity"/>
    <property type="evidence" value="ECO:0007669"/>
    <property type="project" value="InterPro"/>
</dbReference>
<evidence type="ECO:0000256" key="2">
    <source>
        <dbReference type="ARBA" id="ARBA00023015"/>
    </source>
</evidence>
<dbReference type="SUPFAM" id="SSF118290">
    <property type="entry name" value="WRKY DNA-binding domain"/>
    <property type="match status" value="1"/>
</dbReference>
<dbReference type="EnsemblPlants" id="Kaladp0021s0037.1.v1.1">
    <property type="protein sequence ID" value="Kaladp0021s0037.1.v1.1"/>
    <property type="gene ID" value="Kaladp0021s0037.v1.1"/>
</dbReference>
<sequence>MCSYIGMCSSNHSSFYGLPRQGNGVVEDDQEWHHQGDLAYMVGSVSGARTRLFSDSSSNWTQPQHLTTDNNDSIITDHQVLLTAAAQENYPFFTFHRDQLQQPAGCFVCPSGHPSDVGDFGGDPFSSIMIRDPLLRDDDMMIKRMNCSSNNHVYYSNNSNASNNTANSLLPTTANSMMLMITKSKGFLADAAGSESSHLFCSSSATEDISSIIPYSSSCRTIGDHELQEATQCHEPAAATTTSSSMISRPNSVVFSQTLQISPDLVSQAPLPAPPSTDNKLPISAPHGETLPLKKLAPASSSLFAVFGGSGDFDSSTNRVLDKIRTANTDTGTLHISPPRNTAIKRRKSLSKKVVCIPAPAPVNSRPSGEVVPSDLWAWRKYGQKPIKGSPYPRGYYRCSSSKGCSARKQVERSRTDPNMLVITYTSEHNHPWPTQRNALAGSTRSQPSKNDISNYPGSNTSQAGTSLLQQHSKCNNMEENEKHMGDEPADANQMISRHINNEKVTTTSGLVVVMSSPSIAASDTSIKEELLGDDDHVVGDQNDSNNQQDRDDDCDASHQLYPTAGATYKYHSNDDNEHWCSDKIYRPSIGDLHVDGNYQQAPVEQSQDDFFADLGEIARKNAFSYLDWPSPEHKTASTGPQHDR</sequence>
<evidence type="ECO:0000256" key="8">
    <source>
        <dbReference type="SAM" id="MobiDB-lite"/>
    </source>
</evidence>
<keyword evidence="4" id="KW-0804">Transcription</keyword>
<reference evidence="10" key="1">
    <citation type="submission" date="2021-01" db="UniProtKB">
        <authorList>
            <consortium name="EnsemblPlants"/>
        </authorList>
    </citation>
    <scope>IDENTIFICATION</scope>
</reference>
<dbReference type="SMART" id="SM00774">
    <property type="entry name" value="WRKY"/>
    <property type="match status" value="1"/>
</dbReference>
<name>A0A7N0T3Q4_KALFE</name>
<feature type="region of interest" description="Disordered" evidence="8">
    <location>
        <begin position="534"/>
        <end position="555"/>
    </location>
</feature>
<comment type="function">
    <text evidence="6">Transcription factor. Interacts specifically with the W box (5'-(T)TGAC[CT]-3'), a frequently occurring elicitor-responsive cis-acting element.</text>
</comment>
<dbReference type="Gramene" id="Kaladp0021s0037.1.v1.1">
    <property type="protein sequence ID" value="Kaladp0021s0037.1.v1.1"/>
    <property type="gene ID" value="Kaladp0021s0037.v1.1"/>
</dbReference>
<dbReference type="PROSITE" id="PS50811">
    <property type="entry name" value="WRKY"/>
    <property type="match status" value="1"/>
</dbReference>
<protein>
    <recommendedName>
        <fullName evidence="9">WRKY domain-containing protein</fullName>
    </recommendedName>
</protein>
<evidence type="ECO:0000256" key="3">
    <source>
        <dbReference type="ARBA" id="ARBA00023125"/>
    </source>
</evidence>
<evidence type="ECO:0000256" key="4">
    <source>
        <dbReference type="ARBA" id="ARBA00023163"/>
    </source>
</evidence>
<dbReference type="FunFam" id="2.20.25.80:FF:000005">
    <property type="entry name" value="probable WRKY transcription factor 14"/>
    <property type="match status" value="1"/>
</dbReference>
<organism evidence="10 11">
    <name type="scientific">Kalanchoe fedtschenkoi</name>
    <name type="common">Lavender scallops</name>
    <name type="synonym">South American air plant</name>
    <dbReference type="NCBI Taxonomy" id="63787"/>
    <lineage>
        <taxon>Eukaryota</taxon>
        <taxon>Viridiplantae</taxon>
        <taxon>Streptophyta</taxon>
        <taxon>Embryophyta</taxon>
        <taxon>Tracheophyta</taxon>
        <taxon>Spermatophyta</taxon>
        <taxon>Magnoliopsida</taxon>
        <taxon>eudicotyledons</taxon>
        <taxon>Gunneridae</taxon>
        <taxon>Pentapetalae</taxon>
        <taxon>Saxifragales</taxon>
        <taxon>Crassulaceae</taxon>
        <taxon>Kalanchoe</taxon>
    </lineage>
</organism>
<keyword evidence="11" id="KW-1185">Reference proteome</keyword>
<dbReference type="PANTHER" id="PTHR32096:SF18">
    <property type="entry name" value="DISEASE RESISTANCE PROTEIN RRS1B-RELATED"/>
    <property type="match status" value="1"/>
</dbReference>
<comment type="similarity">
    <text evidence="7">Belongs to the WRKY group II-e family.</text>
</comment>
<evidence type="ECO:0000259" key="9">
    <source>
        <dbReference type="PROSITE" id="PS50811"/>
    </source>
</evidence>
<keyword evidence="2" id="KW-0805">Transcription regulation</keyword>
<comment type="subcellular location">
    <subcellularLocation>
        <location evidence="1">Nucleus</location>
    </subcellularLocation>
</comment>
<evidence type="ECO:0000256" key="5">
    <source>
        <dbReference type="ARBA" id="ARBA00023242"/>
    </source>
</evidence>
<evidence type="ECO:0000256" key="6">
    <source>
        <dbReference type="ARBA" id="ARBA00059805"/>
    </source>
</evidence>
<dbReference type="InterPro" id="IPR036576">
    <property type="entry name" value="WRKY_dom_sf"/>
</dbReference>
<evidence type="ECO:0000256" key="7">
    <source>
        <dbReference type="ARBA" id="ARBA00060761"/>
    </source>
</evidence>
<keyword evidence="3" id="KW-0238">DNA-binding</keyword>
<feature type="domain" description="WRKY" evidence="9">
    <location>
        <begin position="368"/>
        <end position="434"/>
    </location>
</feature>
<dbReference type="GO" id="GO:0005634">
    <property type="term" value="C:nucleus"/>
    <property type="evidence" value="ECO:0007669"/>
    <property type="project" value="UniProtKB-SubCell"/>
</dbReference>
<evidence type="ECO:0000313" key="10">
    <source>
        <dbReference type="EnsemblPlants" id="Kaladp0021s0037.1.v1.1"/>
    </source>
</evidence>
<dbReference type="Gene3D" id="2.20.25.80">
    <property type="entry name" value="WRKY domain"/>
    <property type="match status" value="1"/>
</dbReference>
<dbReference type="AlphaFoldDB" id="A0A7N0T3Q4"/>
<dbReference type="Pfam" id="PF03106">
    <property type="entry name" value="WRKY"/>
    <property type="match status" value="1"/>
</dbReference>
<dbReference type="GO" id="GO:0000976">
    <property type="term" value="F:transcription cis-regulatory region binding"/>
    <property type="evidence" value="ECO:0007669"/>
    <property type="project" value="TreeGrafter"/>
</dbReference>
<dbReference type="InterPro" id="IPR044810">
    <property type="entry name" value="WRKY_plant"/>
</dbReference>